<dbReference type="Proteomes" id="UP000251993">
    <property type="component" value="Plasmid unnamed1"/>
</dbReference>
<name>A0A344TT31_9BACT</name>
<evidence type="ECO:0000313" key="2">
    <source>
        <dbReference type="Proteomes" id="UP000251993"/>
    </source>
</evidence>
<accession>A0A344TT31</accession>
<keyword evidence="1" id="KW-0614">Plasmid</keyword>
<evidence type="ECO:0000313" key="1">
    <source>
        <dbReference type="EMBL" id="AXE21802.1"/>
    </source>
</evidence>
<organism evidence="1 2">
    <name type="scientific">Runella rosea</name>
    <dbReference type="NCBI Taxonomy" id="2259595"/>
    <lineage>
        <taxon>Bacteria</taxon>
        <taxon>Pseudomonadati</taxon>
        <taxon>Bacteroidota</taxon>
        <taxon>Cytophagia</taxon>
        <taxon>Cytophagales</taxon>
        <taxon>Spirosomataceae</taxon>
        <taxon>Runella</taxon>
    </lineage>
</organism>
<proteinExistence type="predicted"/>
<sequence length="85" mass="9554">MNKPAFLCTLKTVCVVLKNPAGSESTPVSAATFQCNDTVMKRNDTARIRKYENVMATPEKQNAGVRKKGRLIQVTYWLPAIRNLR</sequence>
<geneLocation type="plasmid" evidence="1 2">
    <name>unnamed1</name>
</geneLocation>
<dbReference type="AlphaFoldDB" id="A0A344TT31"/>
<protein>
    <submittedName>
        <fullName evidence="1">Uncharacterized protein</fullName>
    </submittedName>
</protein>
<reference evidence="1 2" key="1">
    <citation type="submission" date="2018-07" db="EMBL/GenBank/DDBJ databases">
        <title>Genome sequencing of Runella.</title>
        <authorList>
            <person name="Baek M.-G."/>
            <person name="Yi H."/>
        </authorList>
    </citation>
    <scope>NUCLEOTIDE SEQUENCE [LARGE SCALE GENOMIC DNA]</scope>
    <source>
        <strain evidence="1 2">HYN0085</strain>
        <plasmid evidence="1 2">unnamed1</plasmid>
    </source>
</reference>
<dbReference type="EMBL" id="CP030851">
    <property type="protein sequence ID" value="AXE21802.1"/>
    <property type="molecule type" value="Genomic_DNA"/>
</dbReference>
<dbReference type="KEGG" id="run:DR864_28425"/>
<keyword evidence="2" id="KW-1185">Reference proteome</keyword>
<gene>
    <name evidence="1" type="ORF">DR864_28425</name>
</gene>